<dbReference type="PROSITE" id="PS00086">
    <property type="entry name" value="CYTOCHROME_P450"/>
    <property type="match status" value="1"/>
</dbReference>
<evidence type="ECO:0000256" key="3">
    <source>
        <dbReference type="ARBA" id="ARBA00022723"/>
    </source>
</evidence>
<evidence type="ECO:0000313" key="9">
    <source>
        <dbReference type="EMBL" id="GJJ15189.1"/>
    </source>
</evidence>
<feature type="binding site" description="axial binding residue" evidence="6">
    <location>
        <position position="462"/>
    </location>
    <ligand>
        <name>heme</name>
        <dbReference type="ChEBI" id="CHEBI:30413"/>
    </ligand>
    <ligandPart>
        <name>Fe</name>
        <dbReference type="ChEBI" id="CHEBI:18248"/>
    </ligandPart>
</feature>
<dbReference type="Proteomes" id="UP001050691">
    <property type="component" value="Unassembled WGS sequence"/>
</dbReference>
<evidence type="ECO:0000256" key="6">
    <source>
        <dbReference type="PIRSR" id="PIRSR602403-1"/>
    </source>
</evidence>
<dbReference type="CDD" id="cd11041">
    <property type="entry name" value="CYP503A1-like"/>
    <property type="match status" value="1"/>
</dbReference>
<reference evidence="9" key="1">
    <citation type="submission" date="2021-10" db="EMBL/GenBank/DDBJ databases">
        <title>De novo Genome Assembly of Clathrus columnatus (Basidiomycota, Fungi) Using Illumina and Nanopore Sequence Data.</title>
        <authorList>
            <person name="Ogiso-Tanaka E."/>
            <person name="Itagaki H."/>
            <person name="Hosoya T."/>
            <person name="Hosaka K."/>
        </authorList>
    </citation>
    <scope>NUCLEOTIDE SEQUENCE</scope>
    <source>
        <strain evidence="9">MO-923</strain>
    </source>
</reference>
<dbReference type="AlphaFoldDB" id="A0AAV5AR43"/>
<dbReference type="GO" id="GO:0004497">
    <property type="term" value="F:monooxygenase activity"/>
    <property type="evidence" value="ECO:0007669"/>
    <property type="project" value="UniProtKB-KW"/>
</dbReference>
<keyword evidence="5 6" id="KW-0408">Iron</keyword>
<evidence type="ECO:0000256" key="4">
    <source>
        <dbReference type="ARBA" id="ARBA00023002"/>
    </source>
</evidence>
<keyword evidence="8" id="KW-1133">Transmembrane helix</keyword>
<evidence type="ECO:0000256" key="1">
    <source>
        <dbReference type="ARBA" id="ARBA00001971"/>
    </source>
</evidence>
<dbReference type="InterPro" id="IPR036396">
    <property type="entry name" value="Cyt_P450_sf"/>
</dbReference>
<dbReference type="GO" id="GO:0016705">
    <property type="term" value="F:oxidoreductase activity, acting on paired donors, with incorporation or reduction of molecular oxygen"/>
    <property type="evidence" value="ECO:0007669"/>
    <property type="project" value="InterPro"/>
</dbReference>
<keyword evidence="10" id="KW-1185">Reference proteome</keyword>
<keyword evidence="8" id="KW-0812">Transmembrane</keyword>
<dbReference type="EMBL" id="BPWL01000010">
    <property type="protein sequence ID" value="GJJ15189.1"/>
    <property type="molecule type" value="Genomic_DNA"/>
</dbReference>
<sequence>MSSDSMNLSLSNLNYSLPFRFKEPPLTFSWIGFALIATVLALIFFKRDPYAHIPAVGGSGMISSYFTAKKSYNQFHELLSIGYAKYKNRIYRVPDKDRWNIIVSRPDQIEELRKAPDDVLSFNVFINEKLFVKDLMGPTLVENEYHIGIIRGQLTKNLSHLFDDLREEVELAMDDNIPLTEYWTSLHAYSTMVQIIARASNRIFVGLPLCRNTEYLQVNIDYTANINKSRDILIRMPAFLRPLAVKLLTTVPKSIALAGKHLGPIIKERQAKIDEYGPDYPDKPIDFLSWAMDEATGEERGIPELTNRVLLVNFAAIHTSSMSFTHALYHLAAEPHYLQPMRDEIEAVIAKEGWTKVAMTKMHKLDSFFRESQRYNGISFVSLTRLALKDFTFSDGTFIPKGSLLSAATYSIHRDEEKYPDGDKFDGFRFAKIRAGEGLNTTHQFVNTSPDYVPFGHGKHACPGRFFAANELKAMMAYLVLNYDVKMENEGVRPPNVAAALSCIPDVTAHVMFRRRRL</sequence>
<dbReference type="Pfam" id="PF00067">
    <property type="entry name" value="p450"/>
    <property type="match status" value="1"/>
</dbReference>
<keyword evidence="4 7" id="KW-0560">Oxidoreductase</keyword>
<comment type="caution">
    <text evidence="9">The sequence shown here is derived from an EMBL/GenBank/DDBJ whole genome shotgun (WGS) entry which is preliminary data.</text>
</comment>
<evidence type="ECO:0000313" key="10">
    <source>
        <dbReference type="Proteomes" id="UP001050691"/>
    </source>
</evidence>
<evidence type="ECO:0000256" key="2">
    <source>
        <dbReference type="ARBA" id="ARBA00010617"/>
    </source>
</evidence>
<dbReference type="Gene3D" id="1.10.630.10">
    <property type="entry name" value="Cytochrome P450"/>
    <property type="match status" value="1"/>
</dbReference>
<accession>A0AAV5AR43</accession>
<name>A0AAV5AR43_9AGAM</name>
<evidence type="ECO:0008006" key="11">
    <source>
        <dbReference type="Google" id="ProtNLM"/>
    </source>
</evidence>
<dbReference type="SUPFAM" id="SSF48264">
    <property type="entry name" value="Cytochrome P450"/>
    <property type="match status" value="1"/>
</dbReference>
<gene>
    <name evidence="9" type="ORF">Clacol_009465</name>
</gene>
<keyword evidence="3 6" id="KW-0479">Metal-binding</keyword>
<keyword evidence="7" id="KW-0503">Monooxygenase</keyword>
<dbReference type="GO" id="GO:0005506">
    <property type="term" value="F:iron ion binding"/>
    <property type="evidence" value="ECO:0007669"/>
    <property type="project" value="InterPro"/>
</dbReference>
<comment type="similarity">
    <text evidence="2 7">Belongs to the cytochrome P450 family.</text>
</comment>
<comment type="cofactor">
    <cofactor evidence="1 6">
        <name>heme</name>
        <dbReference type="ChEBI" id="CHEBI:30413"/>
    </cofactor>
</comment>
<dbReference type="GO" id="GO:0020037">
    <property type="term" value="F:heme binding"/>
    <property type="evidence" value="ECO:0007669"/>
    <property type="project" value="InterPro"/>
</dbReference>
<keyword evidence="8" id="KW-0472">Membrane</keyword>
<dbReference type="PANTHER" id="PTHR46206">
    <property type="entry name" value="CYTOCHROME P450"/>
    <property type="match status" value="1"/>
</dbReference>
<proteinExistence type="inferred from homology"/>
<feature type="transmembrane region" description="Helical" evidence="8">
    <location>
        <begin position="27"/>
        <end position="45"/>
    </location>
</feature>
<dbReference type="InterPro" id="IPR002403">
    <property type="entry name" value="Cyt_P450_E_grp-IV"/>
</dbReference>
<evidence type="ECO:0000256" key="8">
    <source>
        <dbReference type="SAM" id="Phobius"/>
    </source>
</evidence>
<evidence type="ECO:0000256" key="5">
    <source>
        <dbReference type="ARBA" id="ARBA00023004"/>
    </source>
</evidence>
<protein>
    <recommendedName>
        <fullName evidence="11">Cytochrome P450</fullName>
    </recommendedName>
</protein>
<dbReference type="PRINTS" id="PR00465">
    <property type="entry name" value="EP450IV"/>
</dbReference>
<dbReference type="InterPro" id="IPR017972">
    <property type="entry name" value="Cyt_P450_CS"/>
</dbReference>
<dbReference type="InterPro" id="IPR001128">
    <property type="entry name" value="Cyt_P450"/>
</dbReference>
<organism evidence="9 10">
    <name type="scientific">Clathrus columnatus</name>
    <dbReference type="NCBI Taxonomy" id="1419009"/>
    <lineage>
        <taxon>Eukaryota</taxon>
        <taxon>Fungi</taxon>
        <taxon>Dikarya</taxon>
        <taxon>Basidiomycota</taxon>
        <taxon>Agaricomycotina</taxon>
        <taxon>Agaricomycetes</taxon>
        <taxon>Phallomycetidae</taxon>
        <taxon>Phallales</taxon>
        <taxon>Clathraceae</taxon>
        <taxon>Clathrus</taxon>
    </lineage>
</organism>
<keyword evidence="6 7" id="KW-0349">Heme</keyword>
<evidence type="ECO:0000256" key="7">
    <source>
        <dbReference type="RuleBase" id="RU000461"/>
    </source>
</evidence>